<name>A0ABW1SCW1_9PROT</name>
<dbReference type="InterPro" id="IPR010281">
    <property type="entry name" value="DUF885"/>
</dbReference>
<dbReference type="EMBL" id="JBHSSW010000017">
    <property type="protein sequence ID" value="MFC6199039.1"/>
    <property type="molecule type" value="Genomic_DNA"/>
</dbReference>
<evidence type="ECO:0000313" key="2">
    <source>
        <dbReference type="EMBL" id="MFC6199039.1"/>
    </source>
</evidence>
<comment type="caution">
    <text evidence="2">The sequence shown here is derived from an EMBL/GenBank/DDBJ whole genome shotgun (WGS) entry which is preliminary data.</text>
</comment>
<accession>A0ABW1SCW1</accession>
<gene>
    <name evidence="2" type="ORF">ACFQDM_13170</name>
</gene>
<dbReference type="PANTHER" id="PTHR33361:SF2">
    <property type="entry name" value="DUF885 DOMAIN-CONTAINING PROTEIN"/>
    <property type="match status" value="1"/>
</dbReference>
<feature type="signal peptide" evidence="1">
    <location>
        <begin position="1"/>
        <end position="23"/>
    </location>
</feature>
<protein>
    <submittedName>
        <fullName evidence="2">DUF885 domain-containing protein</fullName>
    </submittedName>
</protein>
<keyword evidence="1" id="KW-0732">Signal</keyword>
<evidence type="ECO:0000256" key="1">
    <source>
        <dbReference type="SAM" id="SignalP"/>
    </source>
</evidence>
<sequence length="583" mass="65236">MRQFAINLLCVGVSSLLTITAAADPALDEAIDAYDAYRLWASPFAEADANDTLPDHWPDISPAATEAAVEKLEAIDARLDAIEEDGLTEDERLNLEILSTIVDGDLALMAFDEERLPFTGDWGFHASVTFQLSSTRITDAADAEATLKLLAGVPAFLDANIENMERGLETGFVSYKDPLETVIVQIDEIIETPITETGFYQPFRSLPDHMSYEEKAEYQAQARTLISGVIKKLKAVNYFFKNTYAPQTRETAGVVSFPEAKAYYQAVLSHHTTRPDLTPEDVHEIGKSEVARIRAEMDAIIEEVGFEGSFAEFLDFLRTDPQFYAQTPEELMATAARIAKDIDYQMPKFFYTLPRLSYGVEPVPAAIAPGYTTGRYVGGSLKEGKAGAYWVNTYALDQRALYELPSLTAHEAVPGHHHQIALAQELEDVPEFRRDYYATAFGEGWGLYSESLATEMGIYDTPYKRFGKLSYEMWRACRLVADTGLHWYGWTREEAEKCFIENSALSPLNIKTEVTRYIGWPGQATAYKIGELTIKALREEAETALGADFDIREFHDVVLEKGSMPLAVLEERVRTWIASKDVE</sequence>
<reference evidence="3" key="1">
    <citation type="journal article" date="2019" name="Int. J. Syst. Evol. Microbiol.">
        <title>The Global Catalogue of Microorganisms (GCM) 10K type strain sequencing project: providing services to taxonomists for standard genome sequencing and annotation.</title>
        <authorList>
            <consortium name="The Broad Institute Genomics Platform"/>
            <consortium name="The Broad Institute Genome Sequencing Center for Infectious Disease"/>
            <person name="Wu L."/>
            <person name="Ma J."/>
        </authorList>
    </citation>
    <scope>NUCLEOTIDE SEQUENCE [LARGE SCALE GENOMIC DNA]</scope>
    <source>
        <strain evidence="3">CGMCC-1.15741</strain>
    </source>
</reference>
<organism evidence="2 3">
    <name type="scientific">Ponticaulis profundi</name>
    <dbReference type="NCBI Taxonomy" id="2665222"/>
    <lineage>
        <taxon>Bacteria</taxon>
        <taxon>Pseudomonadati</taxon>
        <taxon>Pseudomonadota</taxon>
        <taxon>Alphaproteobacteria</taxon>
        <taxon>Hyphomonadales</taxon>
        <taxon>Hyphomonadaceae</taxon>
        <taxon>Ponticaulis</taxon>
    </lineage>
</organism>
<dbReference type="Pfam" id="PF05960">
    <property type="entry name" value="DUF885"/>
    <property type="match status" value="1"/>
</dbReference>
<dbReference type="Proteomes" id="UP001596303">
    <property type="component" value="Unassembled WGS sequence"/>
</dbReference>
<keyword evidence="3" id="KW-1185">Reference proteome</keyword>
<evidence type="ECO:0000313" key="3">
    <source>
        <dbReference type="Proteomes" id="UP001596303"/>
    </source>
</evidence>
<proteinExistence type="predicted"/>
<dbReference type="RefSeq" id="WP_377379769.1">
    <property type="nucleotide sequence ID" value="NZ_JBHSSW010000017.1"/>
</dbReference>
<dbReference type="PANTHER" id="PTHR33361">
    <property type="entry name" value="GLR0591 PROTEIN"/>
    <property type="match status" value="1"/>
</dbReference>
<feature type="chain" id="PRO_5045496750" evidence="1">
    <location>
        <begin position="24"/>
        <end position="583"/>
    </location>
</feature>